<evidence type="ECO:0000313" key="2">
    <source>
        <dbReference type="Proteomes" id="UP000245124"/>
    </source>
</evidence>
<name>A0A2R5FWD9_NOSCO</name>
<dbReference type="SUPFAM" id="SSF55874">
    <property type="entry name" value="ATPase domain of HSP90 chaperone/DNA topoisomerase II/histidine kinase"/>
    <property type="match status" value="1"/>
</dbReference>
<proteinExistence type="predicted"/>
<gene>
    <name evidence="1" type="ORF">NIES4072_36430</name>
</gene>
<keyword evidence="1" id="KW-0418">Kinase</keyword>
<accession>A0A2R5FWD9</accession>
<comment type="caution">
    <text evidence="1">The sequence shown here is derived from an EMBL/GenBank/DDBJ whole genome shotgun (WGS) entry which is preliminary data.</text>
</comment>
<keyword evidence="2" id="KW-1185">Reference proteome</keyword>
<dbReference type="Gene3D" id="3.30.565.10">
    <property type="entry name" value="Histidine kinase-like ATPase, C-terminal domain"/>
    <property type="match status" value="1"/>
</dbReference>
<sequence length="65" mass="7691">MRCSPTDRRSSQEVMQNDPSRIWIRTQKLNDRYIAIFIKDNGNGIPTQIHNQIFNELWGFKSPAR</sequence>
<organism evidence="1 2">
    <name type="scientific">Nostoc commune NIES-4072</name>
    <dbReference type="NCBI Taxonomy" id="2005467"/>
    <lineage>
        <taxon>Bacteria</taxon>
        <taxon>Bacillati</taxon>
        <taxon>Cyanobacteriota</taxon>
        <taxon>Cyanophyceae</taxon>
        <taxon>Nostocales</taxon>
        <taxon>Nostocaceae</taxon>
        <taxon>Nostoc</taxon>
    </lineage>
</organism>
<dbReference type="GO" id="GO:0016301">
    <property type="term" value="F:kinase activity"/>
    <property type="evidence" value="ECO:0007669"/>
    <property type="project" value="UniProtKB-KW"/>
</dbReference>
<dbReference type="EMBL" id="BDUD01000001">
    <property type="protein sequence ID" value="GBG19974.1"/>
    <property type="molecule type" value="Genomic_DNA"/>
</dbReference>
<dbReference type="RefSeq" id="WP_219930048.1">
    <property type="nucleotide sequence ID" value="NZ_BDUD01000001.1"/>
</dbReference>
<dbReference type="Proteomes" id="UP000245124">
    <property type="component" value="Unassembled WGS sequence"/>
</dbReference>
<reference evidence="1 2" key="1">
    <citation type="submission" date="2017-06" db="EMBL/GenBank/DDBJ databases">
        <title>Genome sequencing of cyanobaciteial culture collection at National Institute for Environmental Studies (NIES).</title>
        <authorList>
            <person name="Hirose Y."/>
            <person name="Shimura Y."/>
            <person name="Fujisawa T."/>
            <person name="Nakamura Y."/>
            <person name="Kawachi M."/>
        </authorList>
    </citation>
    <scope>NUCLEOTIDE SEQUENCE [LARGE SCALE GENOMIC DNA]</scope>
    <source>
        <strain evidence="1 2">NIES-4072</strain>
    </source>
</reference>
<keyword evidence="1" id="KW-0808">Transferase</keyword>
<dbReference type="AlphaFoldDB" id="A0A2R5FWD9"/>
<protein>
    <submittedName>
        <fullName evidence="1">Two-component sensor histidine kinase</fullName>
    </submittedName>
</protein>
<evidence type="ECO:0000313" key="1">
    <source>
        <dbReference type="EMBL" id="GBG19974.1"/>
    </source>
</evidence>
<dbReference type="InterPro" id="IPR036890">
    <property type="entry name" value="HATPase_C_sf"/>
</dbReference>